<organism evidence="2 3">
    <name type="scientific">Kwoniella mangroviensis CBS 10435</name>
    <dbReference type="NCBI Taxonomy" id="1331196"/>
    <lineage>
        <taxon>Eukaryota</taxon>
        <taxon>Fungi</taxon>
        <taxon>Dikarya</taxon>
        <taxon>Basidiomycota</taxon>
        <taxon>Agaricomycotina</taxon>
        <taxon>Tremellomycetes</taxon>
        <taxon>Tremellales</taxon>
        <taxon>Cryptococcaceae</taxon>
        <taxon>Kwoniella</taxon>
    </lineage>
</organism>
<evidence type="ECO:0000313" key="3">
    <source>
        <dbReference type="Proteomes" id="UP000092583"/>
    </source>
</evidence>
<evidence type="ECO:0000259" key="1">
    <source>
        <dbReference type="PROSITE" id="PS51746"/>
    </source>
</evidence>
<keyword evidence="3" id="KW-1185">Reference proteome</keyword>
<sequence length="197" mass="21978">MAVTGWYNDKEGKWRVDILSQHQECGNPSEVKRLKAQHFDQDNIVLKESFTPRLLGNMQPSRAFGDDALKLTKADKQSIELAGQVKFVGEESPFTKKTVPYIDPPFMDAEPEITIRKLRGNDNEKLKFLVIATDGSEDLPGTTPENSRGRCLFEDKNSAAHLIRNRLDGDGDKKVQEMILSLGGGAARSVRDDTSVM</sequence>
<dbReference type="InterPro" id="IPR036457">
    <property type="entry name" value="PPM-type-like_dom_sf"/>
</dbReference>
<evidence type="ECO:0000313" key="2">
    <source>
        <dbReference type="EMBL" id="OCF55014.1"/>
    </source>
</evidence>
<dbReference type="EMBL" id="KI669468">
    <property type="protein sequence ID" value="OCF55014.1"/>
    <property type="molecule type" value="Genomic_DNA"/>
</dbReference>
<feature type="domain" description="PPM-type phosphatase" evidence="1">
    <location>
        <begin position="1"/>
        <end position="197"/>
    </location>
</feature>
<dbReference type="PROSITE" id="PS51746">
    <property type="entry name" value="PPM_2"/>
    <property type="match status" value="1"/>
</dbReference>
<dbReference type="SUPFAM" id="SSF81606">
    <property type="entry name" value="PP2C-like"/>
    <property type="match status" value="1"/>
</dbReference>
<accession>A0A1B9II03</accession>
<reference evidence="3" key="2">
    <citation type="submission" date="2013-12" db="EMBL/GenBank/DDBJ databases">
        <title>Evolution of pathogenesis and genome organization in the Tremellales.</title>
        <authorList>
            <person name="Cuomo C."/>
            <person name="Litvintseva A."/>
            <person name="Heitman J."/>
            <person name="Chen Y."/>
            <person name="Sun S."/>
            <person name="Springer D."/>
            <person name="Dromer F."/>
            <person name="Young S."/>
            <person name="Zeng Q."/>
            <person name="Chapman S."/>
            <person name="Gujja S."/>
            <person name="Saif S."/>
            <person name="Birren B."/>
        </authorList>
    </citation>
    <scope>NUCLEOTIDE SEQUENCE [LARGE SCALE GENOMIC DNA]</scope>
    <source>
        <strain evidence="3">CBS 10435</strain>
    </source>
</reference>
<reference evidence="2 3" key="1">
    <citation type="submission" date="2013-07" db="EMBL/GenBank/DDBJ databases">
        <title>The Genome Sequence of Kwoniella mangroviensis CBS10435.</title>
        <authorList>
            <consortium name="The Broad Institute Genome Sequencing Platform"/>
            <person name="Cuomo C."/>
            <person name="Litvintseva A."/>
            <person name="Chen Y."/>
            <person name="Heitman J."/>
            <person name="Sun S."/>
            <person name="Springer D."/>
            <person name="Dromer F."/>
            <person name="Young S.K."/>
            <person name="Zeng Q."/>
            <person name="Gargeya S."/>
            <person name="Fitzgerald M."/>
            <person name="Abouelleil A."/>
            <person name="Alvarado L."/>
            <person name="Berlin A.M."/>
            <person name="Chapman S.B."/>
            <person name="Dewar J."/>
            <person name="Goldberg J."/>
            <person name="Griggs A."/>
            <person name="Gujja S."/>
            <person name="Hansen M."/>
            <person name="Howarth C."/>
            <person name="Imamovic A."/>
            <person name="Larimer J."/>
            <person name="McCowan C."/>
            <person name="Murphy C."/>
            <person name="Pearson M."/>
            <person name="Priest M."/>
            <person name="Roberts A."/>
            <person name="Saif S."/>
            <person name="Shea T."/>
            <person name="Sykes S."/>
            <person name="Wortman J."/>
            <person name="Nusbaum C."/>
            <person name="Birren B."/>
        </authorList>
    </citation>
    <scope>NUCLEOTIDE SEQUENCE [LARGE SCALE GENOMIC DNA]</scope>
    <source>
        <strain evidence="2 3">CBS 10435</strain>
    </source>
</reference>
<dbReference type="InterPro" id="IPR001932">
    <property type="entry name" value="PPM-type_phosphatase-like_dom"/>
</dbReference>
<dbReference type="Gene3D" id="3.60.40.10">
    <property type="entry name" value="PPM-type phosphatase domain"/>
    <property type="match status" value="1"/>
</dbReference>
<dbReference type="Pfam" id="PF00481">
    <property type="entry name" value="PP2C"/>
    <property type="match status" value="1"/>
</dbReference>
<protein>
    <recommendedName>
        <fullName evidence="1">PPM-type phosphatase domain-containing protein</fullName>
    </recommendedName>
</protein>
<dbReference type="Proteomes" id="UP000092583">
    <property type="component" value="Unassembled WGS sequence"/>
</dbReference>
<gene>
    <name evidence="2" type="ORF">L486_07670</name>
</gene>
<dbReference type="STRING" id="1331196.A0A1B9II03"/>
<name>A0A1B9II03_9TREE</name>
<dbReference type="OrthoDB" id="420076at2759"/>
<proteinExistence type="predicted"/>
<dbReference type="AlphaFoldDB" id="A0A1B9II03"/>